<comment type="caution">
    <text evidence="1">The sequence shown here is derived from an EMBL/GenBank/DDBJ whole genome shotgun (WGS) entry which is preliminary data.</text>
</comment>
<sequence>MNAVYADVMVLNVNWVTNLAMLYMDTATASKRHSHSSKLRPIWIFAVDRPITSQIISLQIRQPDYEYSQEGAAHIISGKKNGMTAKLYMGTWAAQLIDLHL</sequence>
<evidence type="ECO:0000313" key="1">
    <source>
        <dbReference type="EMBL" id="GMR49827.1"/>
    </source>
</evidence>
<protein>
    <submittedName>
        <fullName evidence="1">Uncharacterized protein</fullName>
    </submittedName>
</protein>
<gene>
    <name evidence="1" type="ORF">PMAYCL1PPCAC_20022</name>
</gene>
<organism evidence="1 2">
    <name type="scientific">Pristionchus mayeri</name>
    <dbReference type="NCBI Taxonomy" id="1317129"/>
    <lineage>
        <taxon>Eukaryota</taxon>
        <taxon>Metazoa</taxon>
        <taxon>Ecdysozoa</taxon>
        <taxon>Nematoda</taxon>
        <taxon>Chromadorea</taxon>
        <taxon>Rhabditida</taxon>
        <taxon>Rhabditina</taxon>
        <taxon>Diplogasteromorpha</taxon>
        <taxon>Diplogasteroidea</taxon>
        <taxon>Neodiplogasteridae</taxon>
        <taxon>Pristionchus</taxon>
    </lineage>
</organism>
<dbReference type="Proteomes" id="UP001328107">
    <property type="component" value="Unassembled WGS sequence"/>
</dbReference>
<dbReference type="AlphaFoldDB" id="A0AAN5I2R8"/>
<evidence type="ECO:0000313" key="2">
    <source>
        <dbReference type="Proteomes" id="UP001328107"/>
    </source>
</evidence>
<proteinExistence type="predicted"/>
<dbReference type="EMBL" id="BTRK01000004">
    <property type="protein sequence ID" value="GMR49827.1"/>
    <property type="molecule type" value="Genomic_DNA"/>
</dbReference>
<name>A0AAN5I2R8_9BILA</name>
<accession>A0AAN5I2R8</accession>
<reference evidence="2" key="1">
    <citation type="submission" date="2022-10" db="EMBL/GenBank/DDBJ databases">
        <title>Genome assembly of Pristionchus species.</title>
        <authorList>
            <person name="Yoshida K."/>
            <person name="Sommer R.J."/>
        </authorList>
    </citation>
    <scope>NUCLEOTIDE SEQUENCE [LARGE SCALE GENOMIC DNA]</scope>
    <source>
        <strain evidence="2">RS5460</strain>
    </source>
</reference>
<keyword evidence="2" id="KW-1185">Reference proteome</keyword>